<proteinExistence type="predicted"/>
<dbReference type="Gene3D" id="2.170.150.40">
    <property type="entry name" value="Domain of unknown function (DUF427)"/>
    <property type="match status" value="1"/>
</dbReference>
<name>A0A8J3XPL1_9ACTN</name>
<keyword evidence="3" id="KW-1185">Reference proteome</keyword>
<evidence type="ECO:0000259" key="1">
    <source>
        <dbReference type="Pfam" id="PF04248"/>
    </source>
</evidence>
<protein>
    <recommendedName>
        <fullName evidence="1">DUF427 domain-containing protein</fullName>
    </recommendedName>
</protein>
<dbReference type="PANTHER" id="PTHR34310">
    <property type="entry name" value="DUF427 DOMAIN PROTEIN (AFU_ORTHOLOGUE AFUA_3G02220)"/>
    <property type="match status" value="1"/>
</dbReference>
<sequence>MRGNGMKAVVGETVVAEAANEAVVRMEGNAYFPPDSVVAGVLLDSPTPYTCPWKGRAQYHDVLIGETVLRDGAWSYPDINESAAVRVGRDFSGYVAFDGRQVRIEI</sequence>
<gene>
    <name evidence="2" type="ORF">Psi02_62310</name>
</gene>
<dbReference type="Pfam" id="PF04248">
    <property type="entry name" value="NTP_transf_9"/>
    <property type="match status" value="1"/>
</dbReference>
<dbReference type="InterPro" id="IPR007361">
    <property type="entry name" value="DUF427"/>
</dbReference>
<dbReference type="Proteomes" id="UP000644610">
    <property type="component" value="Unassembled WGS sequence"/>
</dbReference>
<reference evidence="2" key="1">
    <citation type="submission" date="2021-01" db="EMBL/GenBank/DDBJ databases">
        <title>Whole genome shotgun sequence of Planotetraspora silvatica NBRC 100141.</title>
        <authorList>
            <person name="Komaki H."/>
            <person name="Tamura T."/>
        </authorList>
    </citation>
    <scope>NUCLEOTIDE SEQUENCE</scope>
    <source>
        <strain evidence="2">NBRC 100141</strain>
    </source>
</reference>
<accession>A0A8J3XPL1</accession>
<organism evidence="2 3">
    <name type="scientific">Planotetraspora silvatica</name>
    <dbReference type="NCBI Taxonomy" id="234614"/>
    <lineage>
        <taxon>Bacteria</taxon>
        <taxon>Bacillati</taxon>
        <taxon>Actinomycetota</taxon>
        <taxon>Actinomycetes</taxon>
        <taxon>Streptosporangiales</taxon>
        <taxon>Streptosporangiaceae</taxon>
        <taxon>Planotetraspora</taxon>
    </lineage>
</organism>
<dbReference type="AlphaFoldDB" id="A0A8J3XPL1"/>
<dbReference type="EMBL" id="BOOQ01000046">
    <property type="protein sequence ID" value="GII49807.1"/>
    <property type="molecule type" value="Genomic_DNA"/>
</dbReference>
<feature type="domain" description="DUF427" evidence="1">
    <location>
        <begin position="6"/>
        <end position="98"/>
    </location>
</feature>
<evidence type="ECO:0000313" key="3">
    <source>
        <dbReference type="Proteomes" id="UP000644610"/>
    </source>
</evidence>
<dbReference type="InterPro" id="IPR038694">
    <property type="entry name" value="DUF427_sf"/>
</dbReference>
<dbReference type="PANTHER" id="PTHR34310:SF5">
    <property type="entry name" value="DUF427 DOMAIN PROTEIN (AFU_ORTHOLOGUE AFUA_3G02220)"/>
    <property type="match status" value="1"/>
</dbReference>
<evidence type="ECO:0000313" key="2">
    <source>
        <dbReference type="EMBL" id="GII49807.1"/>
    </source>
</evidence>
<comment type="caution">
    <text evidence="2">The sequence shown here is derived from an EMBL/GenBank/DDBJ whole genome shotgun (WGS) entry which is preliminary data.</text>
</comment>